<organism evidence="3 4">
    <name type="scientific">Folsomia candida</name>
    <name type="common">Springtail</name>
    <dbReference type="NCBI Taxonomy" id="158441"/>
    <lineage>
        <taxon>Eukaryota</taxon>
        <taxon>Metazoa</taxon>
        <taxon>Ecdysozoa</taxon>
        <taxon>Arthropoda</taxon>
        <taxon>Hexapoda</taxon>
        <taxon>Collembola</taxon>
        <taxon>Entomobryomorpha</taxon>
        <taxon>Isotomoidea</taxon>
        <taxon>Isotomidae</taxon>
        <taxon>Proisotominae</taxon>
        <taxon>Folsomia</taxon>
    </lineage>
</organism>
<evidence type="ECO:0000313" key="3">
    <source>
        <dbReference type="EMBL" id="OXA40577.1"/>
    </source>
</evidence>
<keyword evidence="1" id="KW-0694">RNA-binding</keyword>
<dbReference type="PANTHER" id="PTHR48029:SF1">
    <property type="entry name" value="NUCLEOLAR PROTEIN 8"/>
    <property type="match status" value="1"/>
</dbReference>
<gene>
    <name evidence="3" type="ORF">Fcan01_24715</name>
</gene>
<feature type="region of interest" description="Disordered" evidence="2">
    <location>
        <begin position="394"/>
        <end position="430"/>
    </location>
</feature>
<sequence>MAISPDNNVTQHQKGAMATEHRKWRLFVGNLAETVKQDELKEKFELLLKGGSRPNQEDVRVGNVEIRCKNEDNYFGYVDIHGSGGSNSGTLPPPHLHKVIDLMNNTKWKGTLIKVQLAKESFLDKLKRERAGESSSTASTNLSPQKPNYQNNRDATAPRKFVTPRKPDNFDFEIVSNAAVGTRKTFPGSDENDKESENESEEDDFHEEAGIPKFKGLCAFGFGQSQQLNTSLPLLTGADLINGPPPTKPVPKESPSEDDQQTTLSEEDKARFERFQRIAGYPVAITSGSRSKSETPREFGVPVKKLPANLDVKPHQRLFQEDSKTSRPIFPPPASGNILALNAAAADAPKGVVFRKHKQQNSDLLRQQSLHKNQEIKAQQHNIIKNYLSQSNISNNFTSSDDPSLNSAKKPKMDLFGGGDDDQDDETGHEFKLKKQYEGAGGQRLLELRGKWGFDERFNIDERFKDGGEDIVLPTDAEKQTQMNILSDVLGTNVSLQPKPFDHKKRDKSTYNSVLIDRYDPDMDTDPLPKSEETTLDEPKTTVKSKPSSKKSETPAEPPIRSSEPATYKTASNLKSLFSSEDNNSSQTKDAGFSLIAKFGGEIDEHFEKDQVDKGSSSSAAGAPRQFWESNPFKYDSSDDEDDNVDGTKKRKKKNSTVSPTEELAPAAVIPKCEFFFRAKDPRFVGLDSYFLKRDEMDARIDYDEKRRELRSIVKAKARNAKRKDEKRTIAIKRAIRKKRKYRKTLIKSSSSNATKLGGAATGGSSG</sequence>
<dbReference type="GO" id="GO:0003723">
    <property type="term" value="F:RNA binding"/>
    <property type="evidence" value="ECO:0007669"/>
    <property type="project" value="UniProtKB-KW"/>
</dbReference>
<dbReference type="AlphaFoldDB" id="A0A226D769"/>
<dbReference type="OMA" id="GAKFFRC"/>
<feature type="compositionally biased region" description="Polar residues" evidence="2">
    <location>
        <begin position="394"/>
        <end position="407"/>
    </location>
</feature>
<dbReference type="STRING" id="158441.A0A226D769"/>
<comment type="caution">
    <text evidence="3">The sequence shown here is derived from an EMBL/GenBank/DDBJ whole genome shotgun (WGS) entry which is preliminary data.</text>
</comment>
<dbReference type="OrthoDB" id="21643at2759"/>
<protein>
    <submittedName>
        <fullName evidence="3">Nucleolar protein 8</fullName>
    </submittedName>
</protein>
<evidence type="ECO:0000256" key="2">
    <source>
        <dbReference type="SAM" id="MobiDB-lite"/>
    </source>
</evidence>
<evidence type="ECO:0000256" key="1">
    <source>
        <dbReference type="ARBA" id="ARBA00022884"/>
    </source>
</evidence>
<evidence type="ECO:0000313" key="4">
    <source>
        <dbReference type="Proteomes" id="UP000198287"/>
    </source>
</evidence>
<dbReference type="InterPro" id="IPR012677">
    <property type="entry name" value="Nucleotide-bd_a/b_plait_sf"/>
</dbReference>
<name>A0A226D769_FOLCA</name>
<accession>A0A226D769</accession>
<dbReference type="PANTHER" id="PTHR48029">
    <property type="entry name" value="NUCLEOLAR PROTEIN 8"/>
    <property type="match status" value="1"/>
</dbReference>
<dbReference type="EMBL" id="LNIX01000033">
    <property type="protein sequence ID" value="OXA40577.1"/>
    <property type="molecule type" value="Genomic_DNA"/>
</dbReference>
<reference evidence="3 4" key="1">
    <citation type="submission" date="2015-12" db="EMBL/GenBank/DDBJ databases">
        <title>The genome of Folsomia candida.</title>
        <authorList>
            <person name="Faddeeva A."/>
            <person name="Derks M.F."/>
            <person name="Anvar Y."/>
            <person name="Smit S."/>
            <person name="Van Straalen N."/>
            <person name="Roelofs D."/>
        </authorList>
    </citation>
    <scope>NUCLEOTIDE SEQUENCE [LARGE SCALE GENOMIC DNA]</scope>
    <source>
        <strain evidence="3 4">VU population</strain>
        <tissue evidence="3">Whole body</tissue>
    </source>
</reference>
<feature type="compositionally biased region" description="Basic and acidic residues" evidence="2">
    <location>
        <begin position="517"/>
        <end position="541"/>
    </location>
</feature>
<feature type="compositionally biased region" description="Polar residues" evidence="2">
    <location>
        <begin position="133"/>
        <end position="154"/>
    </location>
</feature>
<feature type="region of interest" description="Disordered" evidence="2">
    <location>
        <begin position="128"/>
        <end position="206"/>
    </location>
</feature>
<feature type="region of interest" description="Disordered" evidence="2">
    <location>
        <begin position="496"/>
        <end position="568"/>
    </location>
</feature>
<feature type="region of interest" description="Disordered" evidence="2">
    <location>
        <begin position="743"/>
        <end position="767"/>
    </location>
</feature>
<feature type="region of interest" description="Disordered" evidence="2">
    <location>
        <begin position="235"/>
        <end position="265"/>
    </location>
</feature>
<dbReference type="Gene3D" id="3.30.70.330">
    <property type="match status" value="1"/>
</dbReference>
<feature type="region of interest" description="Disordered" evidence="2">
    <location>
        <begin position="607"/>
        <end position="663"/>
    </location>
</feature>
<keyword evidence="4" id="KW-1185">Reference proteome</keyword>
<proteinExistence type="predicted"/>
<dbReference type="Proteomes" id="UP000198287">
    <property type="component" value="Unassembled WGS sequence"/>
</dbReference>
<feature type="compositionally biased region" description="Acidic residues" evidence="2">
    <location>
        <begin position="190"/>
        <end position="206"/>
    </location>
</feature>